<gene>
    <name evidence="1" type="ORF">KHX87_02965</name>
</gene>
<dbReference type="InterPro" id="IPR008822">
    <property type="entry name" value="Endonuclease_RusA-like"/>
</dbReference>
<proteinExistence type="predicted"/>
<evidence type="ECO:0000313" key="1">
    <source>
        <dbReference type="EMBL" id="MBS5358058.1"/>
    </source>
</evidence>
<dbReference type="GO" id="GO:0000287">
    <property type="term" value="F:magnesium ion binding"/>
    <property type="evidence" value="ECO:0007669"/>
    <property type="project" value="InterPro"/>
</dbReference>
<dbReference type="SUPFAM" id="SSF103084">
    <property type="entry name" value="Holliday junction resolvase RusA"/>
    <property type="match status" value="1"/>
</dbReference>
<dbReference type="AlphaFoldDB" id="A0A943DGL5"/>
<dbReference type="InterPro" id="IPR036614">
    <property type="entry name" value="RusA-like_sf"/>
</dbReference>
<sequence length="139" mass="16357">MIEFFLPMKKIPTTTHQQKKVNVRNGKPIFYEPEELKNARAKFESLLARHVPPDKLKGPVRLTVKWCFPMIKGVRTGQYKTTKPDTDNLQKLFKDCMTKLGFWKDDAQVASEIAEKFWSEVVGIYVRVEEWDDELYTFL</sequence>
<name>A0A943DGL5_STRPA</name>
<dbReference type="GO" id="GO:0006281">
    <property type="term" value="P:DNA repair"/>
    <property type="evidence" value="ECO:0007669"/>
    <property type="project" value="InterPro"/>
</dbReference>
<reference evidence="1" key="1">
    <citation type="submission" date="2021-02" db="EMBL/GenBank/DDBJ databases">
        <title>Infant gut strain persistence is associated with maternal origin, phylogeny, and functional potential including surface adhesion and iron acquisition.</title>
        <authorList>
            <person name="Lou Y.C."/>
        </authorList>
    </citation>
    <scope>NUCLEOTIDE SEQUENCE</scope>
    <source>
        <strain evidence="1">L3_098_011G1_dasL3_098_011G1_concoct_7</strain>
    </source>
</reference>
<organism evidence="1 2">
    <name type="scientific">Streptococcus parasanguinis</name>
    <dbReference type="NCBI Taxonomy" id="1318"/>
    <lineage>
        <taxon>Bacteria</taxon>
        <taxon>Bacillati</taxon>
        <taxon>Bacillota</taxon>
        <taxon>Bacilli</taxon>
        <taxon>Lactobacillales</taxon>
        <taxon>Streptococcaceae</taxon>
        <taxon>Streptococcus</taxon>
    </lineage>
</organism>
<accession>A0A943DGL5</accession>
<dbReference type="Proteomes" id="UP000709219">
    <property type="component" value="Unassembled WGS sequence"/>
</dbReference>
<protein>
    <submittedName>
        <fullName evidence="1">RusA family crossover junction endodeoxyribonuclease</fullName>
    </submittedName>
</protein>
<dbReference type="EMBL" id="JAGZFP010000004">
    <property type="protein sequence ID" value="MBS5358058.1"/>
    <property type="molecule type" value="Genomic_DNA"/>
</dbReference>
<dbReference type="Gene3D" id="3.30.1330.70">
    <property type="entry name" value="Holliday junction resolvase RusA"/>
    <property type="match status" value="1"/>
</dbReference>
<dbReference type="Pfam" id="PF05866">
    <property type="entry name" value="RusA"/>
    <property type="match status" value="1"/>
</dbReference>
<comment type="caution">
    <text evidence="1">The sequence shown here is derived from an EMBL/GenBank/DDBJ whole genome shotgun (WGS) entry which is preliminary data.</text>
</comment>
<evidence type="ECO:0000313" key="2">
    <source>
        <dbReference type="Proteomes" id="UP000709219"/>
    </source>
</evidence>
<dbReference type="GO" id="GO:0006310">
    <property type="term" value="P:DNA recombination"/>
    <property type="evidence" value="ECO:0007669"/>
    <property type="project" value="InterPro"/>
</dbReference>